<gene>
    <name evidence="1" type="ORF">NEMBOFW57_004274</name>
</gene>
<keyword evidence="2" id="KW-1185">Reference proteome</keyword>
<sequence>MTAQDVTDLEINENTIWSTNRLYLSLLETFPKYVANFQAKWNDWQQDISATDPSVWSSVASFTALTALGPKITPLVVYQLALNPDDDAAVHLYTTIETDALYLPSTPEPSTPDPSTTPATTTMSRGQQILSLSFERNRAVRNALADFAERCERVSRFHSSSAMLTECAEYDALLAFGPSIIPHVMLQYARDVEMSQQGGGGQTSASGIGRGTLLWYELLHELVWGHKTALRTVRLGEVYARWEAWFQEGLAVEGAPRFSGEDAMV</sequence>
<dbReference type="Proteomes" id="UP001197093">
    <property type="component" value="Unassembled WGS sequence"/>
</dbReference>
<evidence type="ECO:0000313" key="1">
    <source>
        <dbReference type="EMBL" id="KAG7294204.1"/>
    </source>
</evidence>
<comment type="caution">
    <text evidence="1">The sequence shown here is derived from an EMBL/GenBank/DDBJ whole genome shotgun (WGS) entry which is preliminary data.</text>
</comment>
<reference evidence="1" key="1">
    <citation type="submission" date="2023-02" db="EMBL/GenBank/DDBJ databases">
        <authorList>
            <person name="Palmer J.M."/>
        </authorList>
    </citation>
    <scope>NUCLEOTIDE SEQUENCE</scope>
    <source>
        <strain evidence="1">FW57</strain>
    </source>
</reference>
<proteinExistence type="predicted"/>
<name>A0AAD4F7M6_9PEZI</name>
<dbReference type="EMBL" id="JAHCVI010000001">
    <property type="protein sequence ID" value="KAG7294204.1"/>
    <property type="molecule type" value="Genomic_DNA"/>
</dbReference>
<accession>A0AAD4F7M6</accession>
<evidence type="ECO:0000313" key="2">
    <source>
        <dbReference type="Proteomes" id="UP001197093"/>
    </source>
</evidence>
<dbReference type="AlphaFoldDB" id="A0AAD4F7M6"/>
<organism evidence="1 2">
    <name type="scientific">Staphylotrichum longicolle</name>
    <dbReference type="NCBI Taxonomy" id="669026"/>
    <lineage>
        <taxon>Eukaryota</taxon>
        <taxon>Fungi</taxon>
        <taxon>Dikarya</taxon>
        <taxon>Ascomycota</taxon>
        <taxon>Pezizomycotina</taxon>
        <taxon>Sordariomycetes</taxon>
        <taxon>Sordariomycetidae</taxon>
        <taxon>Sordariales</taxon>
        <taxon>Chaetomiaceae</taxon>
        <taxon>Staphylotrichum</taxon>
    </lineage>
</organism>
<protein>
    <submittedName>
        <fullName evidence="1">Uncharacterized protein</fullName>
    </submittedName>
</protein>